<reference evidence="5 6" key="2">
    <citation type="journal article" date="2011" name="J. Bacteriol.">
        <title>Complete genome sequences for the anaerobic, extremely thermophilic plant biomass-degrading bacteria Caldicellulosiruptor hydrothermalis, Caldicellulosiruptor kristjanssonii, Caldicellulosiruptor kronotskyensis, Caldicellulosiruptor owensenis, and Caldicellulosiruptor lactoaceticus.</title>
        <authorList>
            <person name="Blumer-Schuette S.E."/>
            <person name="Ozdemir I."/>
            <person name="Mistry D."/>
            <person name="Lucas S."/>
            <person name="Lapidus A."/>
            <person name="Cheng J.F."/>
            <person name="Goodwin L.A."/>
            <person name="Pitluck S."/>
            <person name="Land M.L."/>
            <person name="Hauser L.J."/>
            <person name="Woyke T."/>
            <person name="Mikhailova N."/>
            <person name="Pati A."/>
            <person name="Kyrpides N.C."/>
            <person name="Ivanova N."/>
            <person name="Detter J.C."/>
            <person name="Walston-Davenport K."/>
            <person name="Han S."/>
            <person name="Adams M.W."/>
            <person name="Kelly R.M."/>
        </authorList>
    </citation>
    <scope>NUCLEOTIDE SEQUENCE [LARGE SCALE GENOMIC DNA]</scope>
    <source>
        <strain evidence="6">DSM 18901 / VKM B-2411 / 108</strain>
    </source>
</reference>
<keyword evidence="1" id="KW-0805">Transcription regulation</keyword>
<dbReference type="PROSITE" id="PS50949">
    <property type="entry name" value="HTH_GNTR"/>
    <property type="match status" value="1"/>
</dbReference>
<gene>
    <name evidence="5" type="ordered locus">Calhy_0176</name>
</gene>
<dbReference type="GO" id="GO:0003700">
    <property type="term" value="F:DNA-binding transcription factor activity"/>
    <property type="evidence" value="ECO:0007669"/>
    <property type="project" value="InterPro"/>
</dbReference>
<reference key="1">
    <citation type="submission" date="2010-09" db="EMBL/GenBank/DDBJ databases">
        <title>Complete sequence of Caldicellulosiruptor hydrothermalis 108.</title>
        <authorList>
            <consortium name="US DOE Joint Genome Institute"/>
            <person name="Lucas S."/>
            <person name="Copeland A."/>
            <person name="Lapidus A."/>
            <person name="Cheng J.-F."/>
            <person name="Bruce D."/>
            <person name="Goodwin L."/>
            <person name="Pitluck S."/>
            <person name="Davenport K."/>
            <person name="Detter J.C."/>
            <person name="Han C."/>
            <person name="Tapia R."/>
            <person name="Land M."/>
            <person name="Hauser L."/>
            <person name="Chang Y.-J."/>
            <person name="Jeffries C."/>
            <person name="Kyrpides N."/>
            <person name="Ivanova N."/>
            <person name="Mikhailova N."/>
            <person name="Blumer-Schuette S.E."/>
            <person name="Kelly R.M."/>
            <person name="Woyke T."/>
        </authorList>
    </citation>
    <scope>NUCLEOTIDE SEQUENCE</scope>
    <source>
        <strain>108</strain>
    </source>
</reference>
<proteinExistence type="predicted"/>
<dbReference type="eggNOG" id="COG1725">
    <property type="taxonomic scope" value="Bacteria"/>
</dbReference>
<organism evidence="5 6">
    <name type="scientific">Caldicellulosiruptor hydrothermalis (strain DSM 18901 / VKM B-2411 / 108)</name>
    <dbReference type="NCBI Taxonomy" id="632292"/>
    <lineage>
        <taxon>Bacteria</taxon>
        <taxon>Bacillati</taxon>
        <taxon>Bacillota</taxon>
        <taxon>Bacillota incertae sedis</taxon>
        <taxon>Caldicellulosiruptorales</taxon>
        <taxon>Caldicellulosiruptoraceae</taxon>
        <taxon>Caldicellulosiruptor</taxon>
    </lineage>
</organism>
<keyword evidence="2" id="KW-0238">DNA-binding</keyword>
<evidence type="ECO:0000313" key="5">
    <source>
        <dbReference type="EMBL" id="ADQ05935.1"/>
    </source>
</evidence>
<dbReference type="InterPro" id="IPR036388">
    <property type="entry name" value="WH-like_DNA-bd_sf"/>
</dbReference>
<dbReference type="HOGENOM" id="CLU_017584_10_0_9"/>
<evidence type="ECO:0000256" key="2">
    <source>
        <dbReference type="ARBA" id="ARBA00023125"/>
    </source>
</evidence>
<dbReference type="RefSeq" id="WP_013402146.1">
    <property type="nucleotide sequence ID" value="NC_014652.1"/>
</dbReference>
<dbReference type="PANTHER" id="PTHR38445:SF9">
    <property type="entry name" value="HTH-TYPE TRANSCRIPTIONAL REPRESSOR YTRA"/>
    <property type="match status" value="1"/>
</dbReference>
<dbReference type="Gene3D" id="1.10.10.10">
    <property type="entry name" value="Winged helix-like DNA-binding domain superfamily/Winged helix DNA-binding domain"/>
    <property type="match status" value="1"/>
</dbReference>
<keyword evidence="6" id="KW-1185">Reference proteome</keyword>
<dbReference type="InterPro" id="IPR036390">
    <property type="entry name" value="WH_DNA-bd_sf"/>
</dbReference>
<accession>E4QAL0</accession>
<dbReference type="SUPFAM" id="SSF46785">
    <property type="entry name" value="Winged helix' DNA-binding domain"/>
    <property type="match status" value="1"/>
</dbReference>
<dbReference type="STRING" id="632292.Calhy_0176"/>
<dbReference type="GO" id="GO:0003677">
    <property type="term" value="F:DNA binding"/>
    <property type="evidence" value="ECO:0007669"/>
    <property type="project" value="UniProtKB-KW"/>
</dbReference>
<keyword evidence="3" id="KW-0804">Transcription</keyword>
<dbReference type="CDD" id="cd07377">
    <property type="entry name" value="WHTH_GntR"/>
    <property type="match status" value="1"/>
</dbReference>
<evidence type="ECO:0000256" key="3">
    <source>
        <dbReference type="ARBA" id="ARBA00023163"/>
    </source>
</evidence>
<dbReference type="PANTHER" id="PTHR38445">
    <property type="entry name" value="HTH-TYPE TRANSCRIPTIONAL REPRESSOR YTRA"/>
    <property type="match status" value="1"/>
</dbReference>
<evidence type="ECO:0000259" key="4">
    <source>
        <dbReference type="PROSITE" id="PS50949"/>
    </source>
</evidence>
<evidence type="ECO:0000256" key="1">
    <source>
        <dbReference type="ARBA" id="ARBA00023015"/>
    </source>
</evidence>
<dbReference type="SMART" id="SM00345">
    <property type="entry name" value="HTH_GNTR"/>
    <property type="match status" value="1"/>
</dbReference>
<dbReference type="EMBL" id="CP002219">
    <property type="protein sequence ID" value="ADQ05935.1"/>
    <property type="molecule type" value="Genomic_DNA"/>
</dbReference>
<evidence type="ECO:0000313" key="6">
    <source>
        <dbReference type="Proteomes" id="UP000006890"/>
    </source>
</evidence>
<dbReference type="AlphaFoldDB" id="E4QAL0"/>
<protein>
    <submittedName>
        <fullName evidence="5">Transcriptional regulator, GntR family</fullName>
    </submittedName>
</protein>
<name>E4QAL0_CALH1</name>
<feature type="domain" description="HTH gntR-type" evidence="4">
    <location>
        <begin position="8"/>
        <end position="76"/>
    </location>
</feature>
<dbReference type="InterPro" id="IPR000524">
    <property type="entry name" value="Tscrpt_reg_HTH_GntR"/>
</dbReference>
<dbReference type="OrthoDB" id="9801546at2"/>
<dbReference type="Proteomes" id="UP000006890">
    <property type="component" value="Chromosome"/>
</dbReference>
<sequence>MIEFDPNVPIYLQVIEYLKKEIVSGKIKPGEKLPSVREMSRMFNINPNTAQRVFQELEREGLTKTERGIGNFVTTDSKLIQELKEKMAEKIVENFIVTMKEIGYDEDKILGLISKKLNGKG</sequence>
<dbReference type="Pfam" id="PF00392">
    <property type="entry name" value="GntR"/>
    <property type="match status" value="1"/>
</dbReference>
<dbReference type="KEGG" id="chd:Calhy_0176"/>